<dbReference type="AlphaFoldDB" id="A0AAD6YCM2"/>
<dbReference type="Proteomes" id="UP001219525">
    <property type="component" value="Unassembled WGS sequence"/>
</dbReference>
<sequence>MRALSALPLDDDIIDRILTFCPTFSTLQAVILVCKDFHRVFESHPKSITRAVAYNVVGPALPSALRVVRYPYPDKDEAADMDALTLANACPEEHGANVLTAAEKERLRDLAQTIQSFENIYSLTNKDRTSKTSVLTQDESFRFRNAAYRIMLYCNIFPGNRYTIQEIEDMDDETLQKIHQQRTAVLNVYDNDEVLELHSVAKFMRSTLEEVMTEEAQANPSTAADIMLSLGPDGVVQVWQDRDIYDVQSNHDIEEMFQDDDENKLFVNYFSLPLENIWTKRNMKPPKNDEPVSKYILDEVIGANDTCSQCATPGGLKLLTEANWDRMHIWPHQLLMNRLKANTMVTFPYSTMMNGVLGTEKQGPWITGLFALREAGGEWDGWEQDKSYCQACLLKFLEDHTWRWFLQEQLKSGWTAPENCWYGYNCNTQTHNTRHAQTKNHLCVPTRGHA</sequence>
<evidence type="ECO:0000313" key="2">
    <source>
        <dbReference type="Proteomes" id="UP001219525"/>
    </source>
</evidence>
<evidence type="ECO:0000313" key="1">
    <source>
        <dbReference type="EMBL" id="KAJ7202591.1"/>
    </source>
</evidence>
<accession>A0AAD6YCM2</accession>
<organism evidence="1 2">
    <name type="scientific">Mycena pura</name>
    <dbReference type="NCBI Taxonomy" id="153505"/>
    <lineage>
        <taxon>Eukaryota</taxon>
        <taxon>Fungi</taxon>
        <taxon>Dikarya</taxon>
        <taxon>Basidiomycota</taxon>
        <taxon>Agaricomycotina</taxon>
        <taxon>Agaricomycetes</taxon>
        <taxon>Agaricomycetidae</taxon>
        <taxon>Agaricales</taxon>
        <taxon>Marasmiineae</taxon>
        <taxon>Mycenaceae</taxon>
        <taxon>Mycena</taxon>
    </lineage>
</organism>
<evidence type="ECO:0008006" key="3">
    <source>
        <dbReference type="Google" id="ProtNLM"/>
    </source>
</evidence>
<dbReference type="EMBL" id="JARJCW010000054">
    <property type="protein sequence ID" value="KAJ7202591.1"/>
    <property type="molecule type" value="Genomic_DNA"/>
</dbReference>
<reference evidence="1" key="1">
    <citation type="submission" date="2023-03" db="EMBL/GenBank/DDBJ databases">
        <title>Massive genome expansion in bonnet fungi (Mycena s.s.) driven by repeated elements and novel gene families across ecological guilds.</title>
        <authorList>
            <consortium name="Lawrence Berkeley National Laboratory"/>
            <person name="Harder C.B."/>
            <person name="Miyauchi S."/>
            <person name="Viragh M."/>
            <person name="Kuo A."/>
            <person name="Thoen E."/>
            <person name="Andreopoulos B."/>
            <person name="Lu D."/>
            <person name="Skrede I."/>
            <person name="Drula E."/>
            <person name="Henrissat B."/>
            <person name="Morin E."/>
            <person name="Kohler A."/>
            <person name="Barry K."/>
            <person name="LaButti K."/>
            <person name="Morin E."/>
            <person name="Salamov A."/>
            <person name="Lipzen A."/>
            <person name="Mereny Z."/>
            <person name="Hegedus B."/>
            <person name="Baldrian P."/>
            <person name="Stursova M."/>
            <person name="Weitz H."/>
            <person name="Taylor A."/>
            <person name="Grigoriev I.V."/>
            <person name="Nagy L.G."/>
            <person name="Martin F."/>
            <person name="Kauserud H."/>
        </authorList>
    </citation>
    <scope>NUCLEOTIDE SEQUENCE</scope>
    <source>
        <strain evidence="1">9144</strain>
    </source>
</reference>
<protein>
    <recommendedName>
        <fullName evidence="3">F-box domain-containing protein</fullName>
    </recommendedName>
</protein>
<keyword evidence="2" id="KW-1185">Reference proteome</keyword>
<name>A0AAD6YCM2_9AGAR</name>
<proteinExistence type="predicted"/>
<gene>
    <name evidence="1" type="ORF">GGX14DRAFT_462995</name>
</gene>
<comment type="caution">
    <text evidence="1">The sequence shown here is derived from an EMBL/GenBank/DDBJ whole genome shotgun (WGS) entry which is preliminary data.</text>
</comment>